<dbReference type="EMBL" id="JBHTIW010000013">
    <property type="protein sequence ID" value="MFD0921542.1"/>
    <property type="molecule type" value="Genomic_DNA"/>
</dbReference>
<feature type="domain" description="Protein kinase" evidence="8">
    <location>
        <begin position="22"/>
        <end position="300"/>
    </location>
</feature>
<dbReference type="SUPFAM" id="SSF56112">
    <property type="entry name" value="Protein kinase-like (PK-like)"/>
    <property type="match status" value="1"/>
</dbReference>
<dbReference type="Proteomes" id="UP001597018">
    <property type="component" value="Unassembled WGS sequence"/>
</dbReference>
<dbReference type="SMART" id="SM00220">
    <property type="entry name" value="S_TKc"/>
    <property type="match status" value="1"/>
</dbReference>
<keyword evidence="5 9" id="KW-0418">Kinase</keyword>
<evidence type="ECO:0000256" key="7">
    <source>
        <dbReference type="SAM" id="MobiDB-lite"/>
    </source>
</evidence>
<evidence type="ECO:0000259" key="8">
    <source>
        <dbReference type="PROSITE" id="PS50011"/>
    </source>
</evidence>
<comment type="caution">
    <text evidence="9">The sequence shown here is derived from an EMBL/GenBank/DDBJ whole genome shotgun (WGS) entry which is preliminary data.</text>
</comment>
<proteinExistence type="predicted"/>
<feature type="region of interest" description="Disordered" evidence="7">
    <location>
        <begin position="213"/>
        <end position="246"/>
    </location>
</feature>
<dbReference type="PROSITE" id="PS50011">
    <property type="entry name" value="PROTEIN_KINASE_DOM"/>
    <property type="match status" value="1"/>
</dbReference>
<protein>
    <recommendedName>
        <fullName evidence="1">non-specific serine/threonine protein kinase</fullName>
        <ecNumber evidence="1">2.7.11.1</ecNumber>
    </recommendedName>
</protein>
<dbReference type="Gene3D" id="1.10.510.10">
    <property type="entry name" value="Transferase(Phosphotransferase) domain 1"/>
    <property type="match status" value="1"/>
</dbReference>
<name>A0ABW3FT78_9PSEU</name>
<keyword evidence="6" id="KW-0067">ATP-binding</keyword>
<evidence type="ECO:0000313" key="10">
    <source>
        <dbReference type="Proteomes" id="UP001597018"/>
    </source>
</evidence>
<reference evidence="10" key="1">
    <citation type="journal article" date="2019" name="Int. J. Syst. Evol. Microbiol.">
        <title>The Global Catalogue of Microorganisms (GCM) 10K type strain sequencing project: providing services to taxonomists for standard genome sequencing and annotation.</title>
        <authorList>
            <consortium name="The Broad Institute Genomics Platform"/>
            <consortium name="The Broad Institute Genome Sequencing Center for Infectious Disease"/>
            <person name="Wu L."/>
            <person name="Ma J."/>
        </authorList>
    </citation>
    <scope>NUCLEOTIDE SEQUENCE [LARGE SCALE GENOMIC DNA]</scope>
    <source>
        <strain evidence="10">CCUG 56401</strain>
    </source>
</reference>
<evidence type="ECO:0000313" key="9">
    <source>
        <dbReference type="EMBL" id="MFD0921542.1"/>
    </source>
</evidence>
<evidence type="ECO:0000256" key="5">
    <source>
        <dbReference type="ARBA" id="ARBA00022777"/>
    </source>
</evidence>
<keyword evidence="2" id="KW-0723">Serine/threonine-protein kinase</keyword>
<evidence type="ECO:0000256" key="6">
    <source>
        <dbReference type="ARBA" id="ARBA00022840"/>
    </source>
</evidence>
<dbReference type="Gene3D" id="3.30.200.20">
    <property type="entry name" value="Phosphorylase Kinase, domain 1"/>
    <property type="match status" value="1"/>
</dbReference>
<evidence type="ECO:0000256" key="2">
    <source>
        <dbReference type="ARBA" id="ARBA00022527"/>
    </source>
</evidence>
<dbReference type="Pfam" id="PF00069">
    <property type="entry name" value="Pkinase"/>
    <property type="match status" value="1"/>
</dbReference>
<keyword evidence="10" id="KW-1185">Reference proteome</keyword>
<dbReference type="EC" id="2.7.11.1" evidence="1"/>
<dbReference type="GO" id="GO:0004674">
    <property type="term" value="F:protein serine/threonine kinase activity"/>
    <property type="evidence" value="ECO:0007669"/>
    <property type="project" value="UniProtKB-EC"/>
</dbReference>
<evidence type="ECO:0000256" key="3">
    <source>
        <dbReference type="ARBA" id="ARBA00022679"/>
    </source>
</evidence>
<feature type="compositionally biased region" description="Polar residues" evidence="7">
    <location>
        <begin position="227"/>
        <end position="239"/>
    </location>
</feature>
<gene>
    <name evidence="9" type="ORF">ACFQ16_17500</name>
</gene>
<feature type="region of interest" description="Disordered" evidence="7">
    <location>
        <begin position="285"/>
        <end position="313"/>
    </location>
</feature>
<dbReference type="PANTHER" id="PTHR43289">
    <property type="entry name" value="MITOGEN-ACTIVATED PROTEIN KINASE KINASE KINASE 20-RELATED"/>
    <property type="match status" value="1"/>
</dbReference>
<evidence type="ECO:0000256" key="4">
    <source>
        <dbReference type="ARBA" id="ARBA00022741"/>
    </source>
</evidence>
<accession>A0ABW3FT78</accession>
<organism evidence="9 10">
    <name type="scientific">Saccharopolyspora rosea</name>
    <dbReference type="NCBI Taxonomy" id="524884"/>
    <lineage>
        <taxon>Bacteria</taxon>
        <taxon>Bacillati</taxon>
        <taxon>Actinomycetota</taxon>
        <taxon>Actinomycetes</taxon>
        <taxon>Pseudonocardiales</taxon>
        <taxon>Pseudonocardiaceae</taxon>
        <taxon>Saccharopolyspora</taxon>
    </lineage>
</organism>
<sequence>MTAPTTTEPEPLREGQEIAPGYRVIEHMRRGSELDTYDAWSEQRYSRCFIKTVRPDQAREERVRRCLESEARLLLGFTHPHIVRAYELVERPDGPVLVMETLSGATLSHIIEARNRRLPARDIAHLGLHLCSAMRYMHDRGYLHLDLKPGNIIADAGRARIIDLNLARPPGLGHGYAGTPCYMAPEQVRGGVLGPAADVWGVGLVLYEAATGHQPFDRGDEPPEQPSEASWTSFQQRCPQLTEPVPPVRTRRRLPATMADAVDACLAREPAKRPTLAELSRALTTVTEIEEDAPVPHPSADLLPDGEPTQPAR</sequence>
<keyword evidence="3 9" id="KW-0808">Transferase</keyword>
<dbReference type="InterPro" id="IPR011009">
    <property type="entry name" value="Kinase-like_dom_sf"/>
</dbReference>
<dbReference type="PANTHER" id="PTHR43289:SF6">
    <property type="entry name" value="SERINE_THREONINE-PROTEIN KINASE NEKL-3"/>
    <property type="match status" value="1"/>
</dbReference>
<keyword evidence="4" id="KW-0547">Nucleotide-binding</keyword>
<dbReference type="CDD" id="cd14014">
    <property type="entry name" value="STKc_PknB_like"/>
    <property type="match status" value="1"/>
</dbReference>
<dbReference type="RefSeq" id="WP_345601157.1">
    <property type="nucleotide sequence ID" value="NZ_BAABLT010000029.1"/>
</dbReference>
<dbReference type="InterPro" id="IPR000719">
    <property type="entry name" value="Prot_kinase_dom"/>
</dbReference>
<evidence type="ECO:0000256" key="1">
    <source>
        <dbReference type="ARBA" id="ARBA00012513"/>
    </source>
</evidence>